<dbReference type="Gene3D" id="2.60.120.260">
    <property type="entry name" value="Galactose-binding domain-like"/>
    <property type="match status" value="1"/>
</dbReference>
<comment type="caution">
    <text evidence="2">The sequence shown here is derived from an EMBL/GenBank/DDBJ whole genome shotgun (WGS) entry which is preliminary data.</text>
</comment>
<name>A0A0G1ZN03_9BACT</name>
<dbReference type="PANTHER" id="PTHR42852:SF13">
    <property type="entry name" value="PROTEIN DIPZ"/>
    <property type="match status" value="1"/>
</dbReference>
<dbReference type="AlphaFoldDB" id="A0A0G1ZN03"/>
<evidence type="ECO:0000259" key="1">
    <source>
        <dbReference type="PROSITE" id="PS51352"/>
    </source>
</evidence>
<gene>
    <name evidence="2" type="ORF">UY72_C0042G0005</name>
</gene>
<protein>
    <submittedName>
        <fullName evidence="2">Redoxin domain-containing protein</fullName>
    </submittedName>
</protein>
<dbReference type="Proteomes" id="UP000034846">
    <property type="component" value="Unassembled WGS sequence"/>
</dbReference>
<sequence>MRLPTFYSRMPDFPRGFHWFNAKPMTKTALLGKVVLIDFFTLSCATCERGRSWVDAWRARYGRRGLVTIGIHVPEFAFERSDAYIESMLKERGITFPVVHDGKYILWNAYKNRIRPGRYVVDAQGKIVYRGDDGDGVDTERAIRDALRAAGKHLPELPEQRINEESCHRLSPDVHLGYLHGSLGNADDLLPAVESAFTDNGVYKDDVPYLHGHWRVTKEFVEHARSLPVATEYLAIRYSAFALHAVLESSTLMTVEVRLDEQPVPESMRGDALVLDGEKTVMQIGEARIYEIIRSSAYHRGTLKFLVASAGLRCYVISTENCQTG</sequence>
<dbReference type="Gene3D" id="3.40.30.10">
    <property type="entry name" value="Glutaredoxin"/>
    <property type="match status" value="1"/>
</dbReference>
<dbReference type="SUPFAM" id="SSF52833">
    <property type="entry name" value="Thioredoxin-like"/>
    <property type="match status" value="1"/>
</dbReference>
<dbReference type="GO" id="GO:0016491">
    <property type="term" value="F:oxidoreductase activity"/>
    <property type="evidence" value="ECO:0007669"/>
    <property type="project" value="InterPro"/>
</dbReference>
<dbReference type="InterPro" id="IPR013766">
    <property type="entry name" value="Thioredoxin_domain"/>
</dbReference>
<dbReference type="InterPro" id="IPR041017">
    <property type="entry name" value="Thioredoxin_10"/>
</dbReference>
<dbReference type="EMBL" id="LCRD01000042">
    <property type="protein sequence ID" value="KKW29507.1"/>
    <property type="molecule type" value="Genomic_DNA"/>
</dbReference>
<dbReference type="Pfam" id="PF17991">
    <property type="entry name" value="Thioredoxin_10"/>
    <property type="match status" value="1"/>
</dbReference>
<dbReference type="InterPro" id="IPR000866">
    <property type="entry name" value="AhpC/TSA"/>
</dbReference>
<reference evidence="2 3" key="1">
    <citation type="journal article" date="2015" name="Nature">
        <title>rRNA introns, odd ribosomes, and small enigmatic genomes across a large radiation of phyla.</title>
        <authorList>
            <person name="Brown C.T."/>
            <person name="Hug L.A."/>
            <person name="Thomas B.C."/>
            <person name="Sharon I."/>
            <person name="Castelle C.J."/>
            <person name="Singh A."/>
            <person name="Wilkins M.J."/>
            <person name="Williams K.H."/>
            <person name="Banfield J.F."/>
        </authorList>
    </citation>
    <scope>NUCLEOTIDE SEQUENCE [LARGE SCALE GENOMIC DNA]</scope>
</reference>
<dbReference type="Pfam" id="PF00578">
    <property type="entry name" value="AhpC-TSA"/>
    <property type="match status" value="1"/>
</dbReference>
<dbReference type="InterPro" id="IPR050553">
    <property type="entry name" value="Thioredoxin_ResA/DsbE_sf"/>
</dbReference>
<proteinExistence type="predicted"/>
<feature type="domain" description="Thioredoxin" evidence="1">
    <location>
        <begin position="4"/>
        <end position="152"/>
    </location>
</feature>
<dbReference type="GO" id="GO:0016209">
    <property type="term" value="F:antioxidant activity"/>
    <property type="evidence" value="ECO:0007669"/>
    <property type="project" value="InterPro"/>
</dbReference>
<dbReference type="PANTHER" id="PTHR42852">
    <property type="entry name" value="THIOL:DISULFIDE INTERCHANGE PROTEIN DSBE"/>
    <property type="match status" value="1"/>
</dbReference>
<evidence type="ECO:0000313" key="3">
    <source>
        <dbReference type="Proteomes" id="UP000034846"/>
    </source>
</evidence>
<dbReference type="PROSITE" id="PS51352">
    <property type="entry name" value="THIOREDOXIN_2"/>
    <property type="match status" value="1"/>
</dbReference>
<organism evidence="2 3">
    <name type="scientific">Candidatus Uhrbacteria bacterium GW2011_GWD2_52_7</name>
    <dbReference type="NCBI Taxonomy" id="1618989"/>
    <lineage>
        <taxon>Bacteria</taxon>
        <taxon>Candidatus Uhriibacteriota</taxon>
    </lineage>
</organism>
<dbReference type="InterPro" id="IPR036249">
    <property type="entry name" value="Thioredoxin-like_sf"/>
</dbReference>
<accession>A0A0G1ZN03</accession>
<evidence type="ECO:0000313" key="2">
    <source>
        <dbReference type="EMBL" id="KKW29507.1"/>
    </source>
</evidence>